<dbReference type="PROSITE" id="PS51752">
    <property type="entry name" value="JACALIN_LECTIN"/>
    <property type="match status" value="2"/>
</dbReference>
<dbReference type="PANTHER" id="PTHR46506">
    <property type="entry name" value="OS05G0143600 PROTEIN"/>
    <property type="match status" value="1"/>
</dbReference>
<keyword evidence="4" id="KW-1185">Reference proteome</keyword>
<dbReference type="InterPro" id="IPR054586">
    <property type="entry name" value="MACPF_1_fungal"/>
</dbReference>
<evidence type="ECO:0000256" key="1">
    <source>
        <dbReference type="SAM" id="MobiDB-lite"/>
    </source>
</evidence>
<evidence type="ECO:0000259" key="2">
    <source>
        <dbReference type="PROSITE" id="PS51752"/>
    </source>
</evidence>
<dbReference type="InterPro" id="IPR036404">
    <property type="entry name" value="Jacalin-like_lectin_dom_sf"/>
</dbReference>
<dbReference type="AlphaFoldDB" id="A0A0B7FZ92"/>
<feature type="region of interest" description="Disordered" evidence="1">
    <location>
        <begin position="1"/>
        <end position="22"/>
    </location>
</feature>
<feature type="domain" description="Jacalin-type lectin" evidence="2">
    <location>
        <begin position="438"/>
        <end position="594"/>
    </location>
</feature>
<evidence type="ECO:0000313" key="4">
    <source>
        <dbReference type="Proteomes" id="UP000059188"/>
    </source>
</evidence>
<organism evidence="3 4">
    <name type="scientific">Thanatephorus cucumeris (strain AG1-IB / isolate 7/3/14)</name>
    <name type="common">Lettuce bottom rot fungus</name>
    <name type="synonym">Rhizoctonia solani</name>
    <dbReference type="NCBI Taxonomy" id="1108050"/>
    <lineage>
        <taxon>Eukaryota</taxon>
        <taxon>Fungi</taxon>
        <taxon>Dikarya</taxon>
        <taxon>Basidiomycota</taxon>
        <taxon>Agaricomycotina</taxon>
        <taxon>Agaricomycetes</taxon>
        <taxon>Cantharellales</taxon>
        <taxon>Ceratobasidiaceae</taxon>
        <taxon>Rhizoctonia</taxon>
        <taxon>Rhizoctonia solani AG-1</taxon>
    </lineage>
</organism>
<dbReference type="OrthoDB" id="3156891at2759"/>
<protein>
    <recommendedName>
        <fullName evidence="2">Jacalin-type lectin domain-containing protein</fullName>
    </recommendedName>
</protein>
<feature type="domain" description="Jacalin-type lectin" evidence="2">
    <location>
        <begin position="286"/>
        <end position="421"/>
    </location>
</feature>
<gene>
    <name evidence="3" type="ORF">RSOLAG1IB_10085</name>
</gene>
<proteinExistence type="predicted"/>
<dbReference type="SMART" id="SM00915">
    <property type="entry name" value="Jacalin"/>
    <property type="match status" value="1"/>
</dbReference>
<dbReference type="EMBL" id="LN679157">
    <property type="protein sequence ID" value="CEL61512.1"/>
    <property type="molecule type" value="Genomic_DNA"/>
</dbReference>
<evidence type="ECO:0000313" key="3">
    <source>
        <dbReference type="EMBL" id="CEL61512.1"/>
    </source>
</evidence>
<dbReference type="Proteomes" id="UP000059188">
    <property type="component" value="Unassembled WGS sequence"/>
</dbReference>
<accession>A0A0B7FZ92</accession>
<sequence length="595" mass="67076">MARRDDNNAHPNPPEPNPGPDIFASTSLENSKDKDALLKNIGYLCGIRVDNNDGPRRLTRQVAEFTGVNPPFVQEVNDLLTETIATTTERETNYVHQGWSISAASTICPWTSSRIAANNQPNAAGTWLTRRTLVKRFSVQVSLTDLAAVSEFKDEIEAALRRPTVFQQFEAVYRALHEWGDVVPLVIDMGVSLTFTDLEANMSQLPVIAKWSDTDYLTTIRTGRTTRQEGGGHTYWENELKAQRSIPPLDWCQIRITKVAATIKILPPELQNRLLWLYAKRLSYNPAVTIGPGCHSRRIYDDSPHASKQISSVTIYASDWVRSMRLTYMDQTHSTKHQGTEKYGSEYEFVLTEGEHITEMLIWRNDWICGLQFITSFGRCSPHFGSSDDISTVESIKGGVLVGVISRIRHDSDQGYIFCRIQGIWRHDTIYEAPKENDIFSEYFGPKNKGRPFNDRAVVRNSDMAISRIEVRCGSAIDSLQFAYADNTNPRNNNILTDRHGGLGGSKQSSVVLRSGEHVVRVSGKYNNNSIIQLKFVTNNDNTKYEFGAAQPDGESHSFSASPPEDNEGKRFRLQYICGKCDNYLKGIMFVWTPI</sequence>
<dbReference type="Pfam" id="PF01419">
    <property type="entry name" value="Jacalin"/>
    <property type="match status" value="2"/>
</dbReference>
<dbReference type="InterPro" id="IPR001229">
    <property type="entry name" value="Jacalin-like_lectin_dom"/>
</dbReference>
<reference evidence="3 4" key="1">
    <citation type="submission" date="2014-11" db="EMBL/GenBank/DDBJ databases">
        <authorList>
            <person name="Wibberg Daniel"/>
        </authorList>
    </citation>
    <scope>NUCLEOTIDE SEQUENCE [LARGE SCALE GENOMIC DNA]</scope>
    <source>
        <strain evidence="3">Rhizoctonia solani AG1-IB 7/3/14</strain>
    </source>
</reference>
<dbReference type="Gene3D" id="2.100.10.30">
    <property type="entry name" value="Jacalin-like lectin domain"/>
    <property type="match status" value="2"/>
</dbReference>
<name>A0A0B7FZ92_THACB</name>
<feature type="region of interest" description="Disordered" evidence="1">
    <location>
        <begin position="548"/>
        <end position="567"/>
    </location>
</feature>
<dbReference type="Pfam" id="PF22693">
    <property type="entry name" value="MACPF_1"/>
    <property type="match status" value="1"/>
</dbReference>
<dbReference type="SUPFAM" id="SSF51101">
    <property type="entry name" value="Mannose-binding lectins"/>
    <property type="match status" value="2"/>
</dbReference>